<dbReference type="Pfam" id="PF04082">
    <property type="entry name" value="Fungal_trans"/>
    <property type="match status" value="1"/>
</dbReference>
<dbReference type="CDD" id="cd00067">
    <property type="entry name" value="GAL4"/>
    <property type="match status" value="1"/>
</dbReference>
<keyword evidence="11" id="KW-1185">Reference proteome</keyword>
<dbReference type="GO" id="GO:0000981">
    <property type="term" value="F:DNA-binding transcription factor activity, RNA polymerase II-specific"/>
    <property type="evidence" value="ECO:0007669"/>
    <property type="project" value="InterPro"/>
</dbReference>
<accession>A0A367KYB3</accession>
<dbReference type="EMBL" id="PJQM01000021">
    <property type="protein sequence ID" value="RCI07175.1"/>
    <property type="molecule type" value="Genomic_DNA"/>
</dbReference>
<dbReference type="OrthoDB" id="4161332at2759"/>
<dbReference type="PANTHER" id="PTHR31313">
    <property type="entry name" value="TY1 ENHANCER ACTIVATOR"/>
    <property type="match status" value="1"/>
</dbReference>
<dbReference type="CDD" id="cd12148">
    <property type="entry name" value="fungal_TF_MHR"/>
    <property type="match status" value="1"/>
</dbReference>
<keyword evidence="3" id="KW-0862">Zinc</keyword>
<keyword evidence="6" id="KW-0804">Transcription</keyword>
<evidence type="ECO:0000256" key="5">
    <source>
        <dbReference type="ARBA" id="ARBA00023125"/>
    </source>
</evidence>
<dbReference type="Proteomes" id="UP000253551">
    <property type="component" value="Unassembled WGS sequence"/>
</dbReference>
<dbReference type="SMART" id="SM00906">
    <property type="entry name" value="Fungal_trans"/>
    <property type="match status" value="1"/>
</dbReference>
<evidence type="ECO:0000256" key="1">
    <source>
        <dbReference type="ARBA" id="ARBA00004123"/>
    </source>
</evidence>
<organism evidence="10 11">
    <name type="scientific">Rhizopus stolonifer</name>
    <name type="common">Rhizopus nigricans</name>
    <dbReference type="NCBI Taxonomy" id="4846"/>
    <lineage>
        <taxon>Eukaryota</taxon>
        <taxon>Fungi</taxon>
        <taxon>Fungi incertae sedis</taxon>
        <taxon>Mucoromycota</taxon>
        <taxon>Mucoromycotina</taxon>
        <taxon>Mucoromycetes</taxon>
        <taxon>Mucorales</taxon>
        <taxon>Mucorineae</taxon>
        <taxon>Rhizopodaceae</taxon>
        <taxon>Rhizopus</taxon>
    </lineage>
</organism>
<feature type="region of interest" description="Disordered" evidence="8">
    <location>
        <begin position="628"/>
        <end position="660"/>
    </location>
</feature>
<proteinExistence type="predicted"/>
<dbReference type="PROSITE" id="PS00463">
    <property type="entry name" value="ZN2_CY6_FUNGAL_1"/>
    <property type="match status" value="1"/>
</dbReference>
<comment type="subcellular location">
    <subcellularLocation>
        <location evidence="1">Nucleus</location>
    </subcellularLocation>
</comment>
<dbReference type="InterPro" id="IPR007219">
    <property type="entry name" value="XnlR_reg_dom"/>
</dbReference>
<evidence type="ECO:0000256" key="3">
    <source>
        <dbReference type="ARBA" id="ARBA00022833"/>
    </source>
</evidence>
<dbReference type="STRING" id="4846.A0A367KYB3"/>
<keyword evidence="7" id="KW-0539">Nucleus</keyword>
<evidence type="ECO:0000256" key="4">
    <source>
        <dbReference type="ARBA" id="ARBA00023015"/>
    </source>
</evidence>
<dbReference type="Pfam" id="PF00172">
    <property type="entry name" value="Zn_clus"/>
    <property type="match status" value="1"/>
</dbReference>
<dbReference type="PANTHER" id="PTHR31313:SF81">
    <property type="entry name" value="TY1 ENHANCER ACTIVATOR"/>
    <property type="match status" value="1"/>
</dbReference>
<reference evidence="10 11" key="1">
    <citation type="journal article" date="2018" name="G3 (Bethesda)">
        <title>Phylogenetic and Phylogenomic Definition of Rhizopus Species.</title>
        <authorList>
            <person name="Gryganskyi A.P."/>
            <person name="Golan J."/>
            <person name="Dolatabadi S."/>
            <person name="Mondo S."/>
            <person name="Robb S."/>
            <person name="Idnurm A."/>
            <person name="Muszewska A."/>
            <person name="Steczkiewicz K."/>
            <person name="Masonjones S."/>
            <person name="Liao H.L."/>
            <person name="Gajdeczka M.T."/>
            <person name="Anike F."/>
            <person name="Vuek A."/>
            <person name="Anishchenko I.M."/>
            <person name="Voigt K."/>
            <person name="de Hoog G.S."/>
            <person name="Smith M.E."/>
            <person name="Heitman J."/>
            <person name="Vilgalys R."/>
            <person name="Stajich J.E."/>
        </authorList>
    </citation>
    <scope>NUCLEOTIDE SEQUENCE [LARGE SCALE GENOMIC DNA]</scope>
    <source>
        <strain evidence="10 11">LSU 92-RS-03</strain>
    </source>
</reference>
<feature type="domain" description="Zn(2)-C6 fungal-type" evidence="9">
    <location>
        <begin position="27"/>
        <end position="56"/>
    </location>
</feature>
<dbReference type="GO" id="GO:0003677">
    <property type="term" value="F:DNA binding"/>
    <property type="evidence" value="ECO:0007669"/>
    <property type="project" value="UniProtKB-KW"/>
</dbReference>
<evidence type="ECO:0000256" key="8">
    <source>
        <dbReference type="SAM" id="MobiDB-lite"/>
    </source>
</evidence>
<evidence type="ECO:0000256" key="2">
    <source>
        <dbReference type="ARBA" id="ARBA00022723"/>
    </source>
</evidence>
<protein>
    <recommendedName>
        <fullName evidence="9">Zn(2)-C6 fungal-type domain-containing protein</fullName>
    </recommendedName>
</protein>
<dbReference type="InterPro" id="IPR001138">
    <property type="entry name" value="Zn2Cys6_DnaBD"/>
</dbReference>
<evidence type="ECO:0000259" key="9">
    <source>
        <dbReference type="PROSITE" id="PS50048"/>
    </source>
</evidence>
<dbReference type="GO" id="GO:0005634">
    <property type="term" value="C:nucleus"/>
    <property type="evidence" value="ECO:0007669"/>
    <property type="project" value="UniProtKB-SubCell"/>
</dbReference>
<dbReference type="AlphaFoldDB" id="A0A367KYB3"/>
<dbReference type="GO" id="GO:0008270">
    <property type="term" value="F:zinc ion binding"/>
    <property type="evidence" value="ECO:0007669"/>
    <property type="project" value="InterPro"/>
</dbReference>
<dbReference type="PROSITE" id="PS50048">
    <property type="entry name" value="ZN2_CY6_FUNGAL_2"/>
    <property type="match status" value="1"/>
</dbReference>
<dbReference type="SMART" id="SM00066">
    <property type="entry name" value="GAL4"/>
    <property type="match status" value="1"/>
</dbReference>
<dbReference type="InterPro" id="IPR051615">
    <property type="entry name" value="Transcr_Regulatory_Elem"/>
</dbReference>
<comment type="caution">
    <text evidence="10">The sequence shown here is derived from an EMBL/GenBank/DDBJ whole genome shotgun (WGS) entry which is preliminary data.</text>
</comment>
<evidence type="ECO:0000313" key="10">
    <source>
        <dbReference type="EMBL" id="RCI07175.1"/>
    </source>
</evidence>
<gene>
    <name evidence="10" type="ORF">CU098_012416</name>
</gene>
<keyword evidence="4" id="KW-0805">Transcription regulation</keyword>
<dbReference type="Gene3D" id="4.10.240.10">
    <property type="entry name" value="Zn(2)-C6 fungal-type DNA-binding domain"/>
    <property type="match status" value="1"/>
</dbReference>
<evidence type="ECO:0000256" key="6">
    <source>
        <dbReference type="ARBA" id="ARBA00023163"/>
    </source>
</evidence>
<dbReference type="SUPFAM" id="SSF57701">
    <property type="entry name" value="Zn2/Cys6 DNA-binding domain"/>
    <property type="match status" value="1"/>
</dbReference>
<evidence type="ECO:0000313" key="11">
    <source>
        <dbReference type="Proteomes" id="UP000253551"/>
    </source>
</evidence>
<dbReference type="InterPro" id="IPR036864">
    <property type="entry name" value="Zn2-C6_fun-type_DNA-bd_sf"/>
</dbReference>
<keyword evidence="5" id="KW-0238">DNA-binding</keyword>
<evidence type="ECO:0000256" key="7">
    <source>
        <dbReference type="ARBA" id="ARBA00023242"/>
    </source>
</evidence>
<dbReference type="GO" id="GO:0006351">
    <property type="term" value="P:DNA-templated transcription"/>
    <property type="evidence" value="ECO:0007669"/>
    <property type="project" value="InterPro"/>
</dbReference>
<keyword evidence="2" id="KW-0479">Metal-binding</keyword>
<name>A0A367KYB3_RHIST</name>
<sequence>MSTSVVKHIIEAGDIQPRQKRFKVGRACVTCREKKIKCDGVQPCMQCKARRRPCTFSKDGEATEPMEEPIKEPVKKIKKNNQNLEKQKTAEMLDKLSNILPGEGREGKWEVNEGQLKIKFISEPSPPAVELPSKSTQQQWISLYFKHGYSTFPILPRKLFLKQFEANCGELTQPLLLYILFALGAQYQAKPNMHLADGYFRHAKNLLEHALSYPRLSTVIALALMSLYDGNNEKTKSNIYSVMAFQMCFDLGLMKNYSGDYEDNEEWNIEVLELRKRVCWGCYYLDKLIHIQSGQPWMVRNRDIQLDMPLLQPGDDVTEHEILEVFVSSIKLLQIGERLLQPDQPGIVIDHQPYHSDNELLHWLRTLPPHLQWTTTACIIPPIPPPNPPRNAMVCQLHLFYNLIELIILKPYTVASNKLIQQRSITVSTNIIRLISLSAEKSNWVLNYTFILNCTMEAIRNQLKYSTSETLSLARHARYIFQQSVQLLQILLLSRNSLHSTINEFTVKLNKLLTETPPPSAVEEEGTLYDIIDPFVLHEELQRTTWPVNVKTKSYTTPCVSAPTHTIYNNQYHDHLFHTSWRAAMTVDRGVHYPKMPLDFLEGEKPHKPEYPDLSGEQFAALVAQIQETSQKSENGSSSSSNHSNHRTPDNTSNNNSSHEDDLLFSLLSESRPKETPPKPSFSHPYMNVGLGIYASAHQHHNDVIRQHIPASSSNRPVILTHQGQVIVDNKET</sequence>